<evidence type="ECO:0000256" key="1">
    <source>
        <dbReference type="ARBA" id="ARBA00004401"/>
    </source>
</evidence>
<dbReference type="Gene3D" id="1.25.40.10">
    <property type="entry name" value="Tetratricopeptide repeat domain"/>
    <property type="match status" value="1"/>
</dbReference>
<keyword evidence="6" id="KW-0143">Chaperone</keyword>
<evidence type="ECO:0000256" key="8">
    <source>
        <dbReference type="ARBA" id="ARBA00024235"/>
    </source>
</evidence>
<comment type="similarity">
    <text evidence="7">Belongs to the YfgM family.</text>
</comment>
<dbReference type="PANTHER" id="PTHR38035">
    <property type="entry name" value="UPF0070 PROTEIN YFGM"/>
    <property type="match status" value="1"/>
</dbReference>
<evidence type="ECO:0000256" key="6">
    <source>
        <dbReference type="ARBA" id="ARBA00023186"/>
    </source>
</evidence>
<feature type="domain" description="Ancillary SecYEG translocon subunit/Cell division coordinator CpoB TPR" evidence="9">
    <location>
        <begin position="18"/>
        <end position="212"/>
    </location>
</feature>
<sequence length="217" mass="24443">MSKFLGASEEENLELIGSWWEKYKILIVVGILLIGSIILGREMWIDSSQKSHKEVTELYSSFLTALEERPNEASPLAEELIVNFPDSLYADLVSFHLVKVDVSSNKLDDAVGRLRKIIVKNSSSFSNTFSPIQNVAKTRLARILLSQGKPAQALELILESKDLTSELYEIKGDAETALERPTDARISYLQSLDLSQNEVIRNLIRMKIADLQFNVED</sequence>
<evidence type="ECO:0000259" key="9">
    <source>
        <dbReference type="Pfam" id="PF09976"/>
    </source>
</evidence>
<dbReference type="InterPro" id="IPR011990">
    <property type="entry name" value="TPR-like_helical_dom_sf"/>
</dbReference>
<dbReference type="InterPro" id="IPR026039">
    <property type="entry name" value="YfgM"/>
</dbReference>
<evidence type="ECO:0000256" key="5">
    <source>
        <dbReference type="ARBA" id="ARBA00023136"/>
    </source>
</evidence>
<accession>A0A381WGW2</accession>
<comment type="subcellular location">
    <subcellularLocation>
        <location evidence="1">Cell membrane</location>
        <topology evidence="1">Single-pass type II membrane protein</topology>
    </subcellularLocation>
</comment>
<keyword evidence="4" id="KW-1133">Transmembrane helix</keyword>
<evidence type="ECO:0000256" key="2">
    <source>
        <dbReference type="ARBA" id="ARBA00022475"/>
    </source>
</evidence>
<reference evidence="10" key="1">
    <citation type="submission" date="2018-05" db="EMBL/GenBank/DDBJ databases">
        <authorList>
            <person name="Lanie J.A."/>
            <person name="Ng W.-L."/>
            <person name="Kazmierczak K.M."/>
            <person name="Andrzejewski T.M."/>
            <person name="Davidsen T.M."/>
            <person name="Wayne K.J."/>
            <person name="Tettelin H."/>
            <person name="Glass J.I."/>
            <person name="Rusch D."/>
            <person name="Podicherti R."/>
            <person name="Tsui H.-C.T."/>
            <person name="Winkler M.E."/>
        </authorList>
    </citation>
    <scope>NUCLEOTIDE SEQUENCE</scope>
</reference>
<protein>
    <recommendedName>
        <fullName evidence="8">Ancillary SecYEG translocon subunit</fullName>
    </recommendedName>
</protein>
<keyword evidence="3" id="KW-0812">Transmembrane</keyword>
<dbReference type="PANTHER" id="PTHR38035:SF1">
    <property type="entry name" value="ANCILLARY SECYEG TRANSLOCON SUBUNIT"/>
    <property type="match status" value="1"/>
</dbReference>
<proteinExistence type="inferred from homology"/>
<organism evidence="10">
    <name type="scientific">marine metagenome</name>
    <dbReference type="NCBI Taxonomy" id="408172"/>
    <lineage>
        <taxon>unclassified sequences</taxon>
        <taxon>metagenomes</taxon>
        <taxon>ecological metagenomes</taxon>
    </lineage>
</organism>
<dbReference type="AlphaFoldDB" id="A0A381WGW2"/>
<evidence type="ECO:0000256" key="4">
    <source>
        <dbReference type="ARBA" id="ARBA00022989"/>
    </source>
</evidence>
<keyword evidence="2" id="KW-1003">Cell membrane</keyword>
<evidence type="ECO:0000256" key="7">
    <source>
        <dbReference type="ARBA" id="ARBA00024197"/>
    </source>
</evidence>
<keyword evidence="5" id="KW-0472">Membrane</keyword>
<dbReference type="Pfam" id="PF09976">
    <property type="entry name" value="TPR_21"/>
    <property type="match status" value="1"/>
</dbReference>
<gene>
    <name evidence="10" type="ORF">METZ01_LOCUS104578</name>
</gene>
<dbReference type="EMBL" id="UINC01011767">
    <property type="protein sequence ID" value="SVA51724.1"/>
    <property type="molecule type" value="Genomic_DNA"/>
</dbReference>
<dbReference type="SUPFAM" id="SSF48452">
    <property type="entry name" value="TPR-like"/>
    <property type="match status" value="1"/>
</dbReference>
<dbReference type="GO" id="GO:0005886">
    <property type="term" value="C:plasma membrane"/>
    <property type="evidence" value="ECO:0007669"/>
    <property type="project" value="UniProtKB-SubCell"/>
</dbReference>
<evidence type="ECO:0000313" key="10">
    <source>
        <dbReference type="EMBL" id="SVA51724.1"/>
    </source>
</evidence>
<evidence type="ECO:0000256" key="3">
    <source>
        <dbReference type="ARBA" id="ARBA00022692"/>
    </source>
</evidence>
<name>A0A381WGW2_9ZZZZ</name>
<dbReference type="InterPro" id="IPR018704">
    <property type="entry name" value="SecYEG/CpoB_TPR"/>
</dbReference>
<dbReference type="GO" id="GO:0044877">
    <property type="term" value="F:protein-containing complex binding"/>
    <property type="evidence" value="ECO:0007669"/>
    <property type="project" value="InterPro"/>
</dbReference>